<accession>A0A0S7YD84</accession>
<dbReference type="EMBL" id="LJNI01000058">
    <property type="protein sequence ID" value="KPJ72737.1"/>
    <property type="molecule type" value="Genomic_DNA"/>
</dbReference>
<name>A0A0S7YD84_UNCT6</name>
<reference evidence="1 2" key="1">
    <citation type="journal article" date="2015" name="Microbiome">
        <title>Genomic resolution of linkages in carbon, nitrogen, and sulfur cycling among widespread estuary sediment bacteria.</title>
        <authorList>
            <person name="Baker B.J."/>
            <person name="Lazar C.S."/>
            <person name="Teske A.P."/>
            <person name="Dick G.J."/>
        </authorList>
    </citation>
    <scope>NUCLEOTIDE SEQUENCE [LARGE SCALE GENOMIC DNA]</scope>
    <source>
        <strain evidence="1">DG_78</strain>
    </source>
</reference>
<evidence type="ECO:0000313" key="2">
    <source>
        <dbReference type="Proteomes" id="UP000051012"/>
    </source>
</evidence>
<gene>
    <name evidence="1" type="ORF">AMJ52_05370</name>
</gene>
<organism evidence="1 2">
    <name type="scientific">candidate division TA06 bacterium DG_78</name>
    <dbReference type="NCBI Taxonomy" id="1703772"/>
    <lineage>
        <taxon>Bacteria</taxon>
        <taxon>Bacteria division TA06</taxon>
    </lineage>
</organism>
<proteinExistence type="predicted"/>
<evidence type="ECO:0000313" key="1">
    <source>
        <dbReference type="EMBL" id="KPJ72737.1"/>
    </source>
</evidence>
<dbReference type="AlphaFoldDB" id="A0A0S7YD84"/>
<comment type="caution">
    <text evidence="1">The sequence shown here is derived from an EMBL/GenBank/DDBJ whole genome shotgun (WGS) entry which is preliminary data.</text>
</comment>
<sequence length="238" mass="28048">MRGKQFLFNESDIRLHYKLLRHTYVSELRLLKRGLYPVCRIVRDEESFVSVCRQWNGRRNIYVGLRDRKQGLRSCARSEDIIGCQAVILDIDPDRASETPATEQELESAIKAAQKASTWFTKYGFTQPHIAITGNGCCLYFFLPYIKLKDNNRLKITRKIELFEHWVRQNIKEITEHYKCTIDRMYDLPRIVRVVGTCNIKGNVSKYRPHRISCWLKKPELMVEDKKLLKFILGCKDT</sequence>
<protein>
    <submittedName>
        <fullName evidence="1">Uncharacterized protein</fullName>
    </submittedName>
</protein>
<dbReference type="Proteomes" id="UP000051012">
    <property type="component" value="Unassembled WGS sequence"/>
</dbReference>